<dbReference type="GO" id="GO:0005634">
    <property type="term" value="C:nucleus"/>
    <property type="evidence" value="ECO:0007669"/>
    <property type="project" value="UniProtKB-SubCell"/>
</dbReference>
<evidence type="ECO:0000259" key="18">
    <source>
        <dbReference type="PROSITE" id="PS50089"/>
    </source>
</evidence>
<reference evidence="19 20" key="1">
    <citation type="journal article" date="2018" name="Mol. Biol. Evol.">
        <title>Broad Genomic Sampling Reveals a Smut Pathogenic Ancestry of the Fungal Clade Ustilaginomycotina.</title>
        <authorList>
            <person name="Kijpornyongpan T."/>
            <person name="Mondo S.J."/>
            <person name="Barry K."/>
            <person name="Sandor L."/>
            <person name="Lee J."/>
            <person name="Lipzen A."/>
            <person name="Pangilinan J."/>
            <person name="LaButti K."/>
            <person name="Hainaut M."/>
            <person name="Henrissat B."/>
            <person name="Grigoriev I.V."/>
            <person name="Spatafora J.W."/>
            <person name="Aime M.C."/>
        </authorList>
    </citation>
    <scope>NUCLEOTIDE SEQUENCE [LARGE SCALE GENOMIC DNA]</scope>
    <source>
        <strain evidence="19 20">MCA 4186</strain>
    </source>
</reference>
<dbReference type="SMART" id="SM00184">
    <property type="entry name" value="RING"/>
    <property type="match status" value="1"/>
</dbReference>
<feature type="region of interest" description="Disordered" evidence="17">
    <location>
        <begin position="15"/>
        <end position="49"/>
    </location>
</feature>
<feature type="compositionally biased region" description="Basic and acidic residues" evidence="17">
    <location>
        <begin position="221"/>
        <end position="244"/>
    </location>
</feature>
<dbReference type="EC" id="2.3.2.27" evidence="15"/>
<keyword evidence="6 15" id="KW-0479">Metal-binding</keyword>
<dbReference type="GeneID" id="37272863"/>
<dbReference type="InterPro" id="IPR013956">
    <property type="entry name" value="E3_ubiquit_lig_Bre1"/>
</dbReference>
<evidence type="ECO:0000256" key="3">
    <source>
        <dbReference type="ARBA" id="ARBA00004906"/>
    </source>
</evidence>
<evidence type="ECO:0000256" key="14">
    <source>
        <dbReference type="PROSITE-ProRule" id="PRU00175"/>
    </source>
</evidence>
<dbReference type="GO" id="GO:0008270">
    <property type="term" value="F:zinc ion binding"/>
    <property type="evidence" value="ECO:0007669"/>
    <property type="project" value="UniProtKB-KW"/>
</dbReference>
<proteinExistence type="inferred from homology"/>
<evidence type="ECO:0000256" key="2">
    <source>
        <dbReference type="ARBA" id="ARBA00004123"/>
    </source>
</evidence>
<dbReference type="EMBL" id="KZ819295">
    <property type="protein sequence ID" value="PWN97356.1"/>
    <property type="molecule type" value="Genomic_DNA"/>
</dbReference>
<dbReference type="Pfam" id="PF26095">
    <property type="entry name" value="CC_Bre1"/>
    <property type="match status" value="1"/>
</dbReference>
<sequence>MTTALKRSISALDGAADAGAASSKRPHLHAPTHDAAANGNGAAEDDEADEPAYRGLDVYRKEAIYRHLLEARRDLARAERRASSLQASWDDTQRSCEEWRSLWDTLLQDLQRLSPNDADLSKERSILASRASGSSFGSIEQRCAAVRRALHQVASQGGAALDQASLHSRLSELSSESATLRSQLTSVVSERARLSDDLEHLTAALRKAERRADRLASPTVRKTERPKEEEENAREAAAEAERQRVAAQEAKQAEEERKPVQLLPNGVAGAAITPADLEAERNAAAQEVSDALAEAMLRLDEGDALRAQLQAAREEAEQLRREIACMPDERMLETPCYRELHTHFMAALEEMERTKRVLEGVEEENTELRTQLIEKSTTAQEEVSGQLEELRSALKAHEADVARLRGQRDDLSAELSERRQRENVKLTQVDEMKALLNAREDRIATLRSEVRRAHMTLAARSGDEAALQRARGAQGEDDVALIEELQSRLKAAENEAADLKRQLDARSSSTTEAELIARAASLQEQLDALKALLEGASSGEDVQSRLQDYTQKVATMRLELDAAAESTTALCDEVDRLSAAYADVERLANAKVLDVVHAEDKLLRLTTEKSKADNKYFSAMRAKDAVDAERKLALRTAERQGKALERAADAERLLIAQLAAGEREGALRRRAMDEQAAKLVEAERDAKLIRIREAEALRAKTHAEARLAALFPQQSEETRALAREREARVRLEKDLEKAKRDLEASTALASASAAGSAIKARKTSTSDADTQVDYLNSLLRCSACKDRYRDRIITKCLHTFCSSCIDARIQTRQRKCPHCASSFATSDVQPLYLQ</sequence>
<protein>
    <recommendedName>
        <fullName evidence="15">E3 ubiquitin protein ligase</fullName>
        <ecNumber evidence="15">2.3.2.27</ecNumber>
    </recommendedName>
</protein>
<evidence type="ECO:0000256" key="4">
    <source>
        <dbReference type="ARBA" id="ARBA00005555"/>
    </source>
</evidence>
<dbReference type="Pfam" id="PF00097">
    <property type="entry name" value="zf-C3HC4"/>
    <property type="match status" value="1"/>
</dbReference>
<dbReference type="InterPro" id="IPR017907">
    <property type="entry name" value="Znf_RING_CS"/>
</dbReference>
<evidence type="ECO:0000256" key="17">
    <source>
        <dbReference type="SAM" id="MobiDB-lite"/>
    </source>
</evidence>
<keyword evidence="8 15" id="KW-0833">Ubl conjugation pathway</keyword>
<keyword evidence="10 15" id="KW-0156">Chromatin regulator</keyword>
<evidence type="ECO:0000256" key="16">
    <source>
        <dbReference type="SAM" id="Coils"/>
    </source>
</evidence>
<feature type="domain" description="RING-type" evidence="18">
    <location>
        <begin position="781"/>
        <end position="819"/>
    </location>
</feature>
<dbReference type="InterPro" id="IPR013083">
    <property type="entry name" value="Znf_RING/FYVE/PHD"/>
</dbReference>
<evidence type="ECO:0000256" key="11">
    <source>
        <dbReference type="ARBA" id="ARBA00023054"/>
    </source>
</evidence>
<evidence type="ECO:0000313" key="20">
    <source>
        <dbReference type="Proteomes" id="UP000245946"/>
    </source>
</evidence>
<evidence type="ECO:0000256" key="10">
    <source>
        <dbReference type="ARBA" id="ARBA00022853"/>
    </source>
</evidence>
<comment type="catalytic activity">
    <reaction evidence="1 15">
        <text>S-ubiquitinyl-[E2 ubiquitin-conjugating enzyme]-L-cysteine + [acceptor protein]-L-lysine = [E2 ubiquitin-conjugating enzyme]-L-cysteine + N(6)-ubiquitinyl-[acceptor protein]-L-lysine.</text>
        <dbReference type="EC" id="2.3.2.27"/>
    </reaction>
</comment>
<feature type="coiled-coil region" evidence="16">
    <location>
        <begin position="721"/>
        <end position="748"/>
    </location>
</feature>
<dbReference type="CDD" id="cd16499">
    <property type="entry name" value="RING-HC_Bre1-like"/>
    <property type="match status" value="1"/>
</dbReference>
<keyword evidence="20" id="KW-1185">Reference proteome</keyword>
<keyword evidence="12 15" id="KW-0539">Nucleus</keyword>
<comment type="pathway">
    <text evidence="3 15">Protein modification; protein ubiquitination.</text>
</comment>
<comment type="subcellular location">
    <subcellularLocation>
        <location evidence="2 15">Nucleus</location>
    </subcellularLocation>
</comment>
<keyword evidence="9 15" id="KW-0862">Zinc</keyword>
<dbReference type="GO" id="GO:0016567">
    <property type="term" value="P:protein ubiquitination"/>
    <property type="evidence" value="ECO:0007669"/>
    <property type="project" value="UniProtKB-UniRule"/>
</dbReference>
<comment type="similarity">
    <text evidence="4 15">Belongs to the BRE1 family.</text>
</comment>
<feature type="region of interest" description="Disordered" evidence="17">
    <location>
        <begin position="209"/>
        <end position="261"/>
    </location>
</feature>
<accession>A0A316Z7X1</accession>
<dbReference type="InterPro" id="IPR018957">
    <property type="entry name" value="Znf_C3HC4_RING-type"/>
</dbReference>
<dbReference type="PANTHER" id="PTHR23163">
    <property type="entry name" value="RING FINGER PROTEIN-RELATED"/>
    <property type="match status" value="1"/>
</dbReference>
<evidence type="ECO:0000256" key="9">
    <source>
        <dbReference type="ARBA" id="ARBA00022833"/>
    </source>
</evidence>
<name>A0A316Z7X1_9BASI</name>
<dbReference type="SUPFAM" id="SSF57850">
    <property type="entry name" value="RING/U-box"/>
    <property type="match status" value="1"/>
</dbReference>
<evidence type="ECO:0000313" key="19">
    <source>
        <dbReference type="EMBL" id="PWN97356.1"/>
    </source>
</evidence>
<evidence type="ECO:0000256" key="6">
    <source>
        <dbReference type="ARBA" id="ARBA00022723"/>
    </source>
</evidence>
<dbReference type="GO" id="GO:0033503">
    <property type="term" value="C:HULC complex"/>
    <property type="evidence" value="ECO:0007669"/>
    <property type="project" value="TreeGrafter"/>
</dbReference>
<feature type="coiled-coil region" evidence="16">
    <location>
        <begin position="299"/>
        <end position="449"/>
    </location>
</feature>
<dbReference type="InterPro" id="IPR058643">
    <property type="entry name" value="BRE1-like_CC"/>
</dbReference>
<evidence type="ECO:0000256" key="7">
    <source>
        <dbReference type="ARBA" id="ARBA00022771"/>
    </source>
</evidence>
<evidence type="ECO:0000256" key="13">
    <source>
        <dbReference type="ARBA" id="ARBA00059679"/>
    </source>
</evidence>
<dbReference type="OrthoDB" id="10266039at2759"/>
<evidence type="ECO:0000256" key="5">
    <source>
        <dbReference type="ARBA" id="ARBA00022679"/>
    </source>
</evidence>
<dbReference type="UniPathway" id="UPA00143"/>
<dbReference type="AlphaFoldDB" id="A0A316Z7X1"/>
<dbReference type="InterPro" id="IPR001841">
    <property type="entry name" value="Znf_RING"/>
</dbReference>
<comment type="function">
    <text evidence="13">E3 ubiquitin-protein ligase that mediates monoubiquitination of histone H2B to form H2BK123ub1. H2BK123ub1 gives a specific tag for epigenetic transcriptional activation and is also a prerequisite for H3K4me and H3K79me formation.</text>
</comment>
<feature type="coiled-coil region" evidence="16">
    <location>
        <begin position="61"/>
        <end position="88"/>
    </location>
</feature>
<dbReference type="PROSITE" id="PS50089">
    <property type="entry name" value="ZF_RING_2"/>
    <property type="match status" value="1"/>
</dbReference>
<evidence type="ECO:0000256" key="15">
    <source>
        <dbReference type="RuleBase" id="RU365038"/>
    </source>
</evidence>
<dbReference type="Proteomes" id="UP000245946">
    <property type="component" value="Unassembled WGS sequence"/>
</dbReference>
<gene>
    <name evidence="19" type="ORF">FA09DRAFT_361178</name>
</gene>
<keyword evidence="11 15" id="KW-0175">Coiled coil</keyword>
<dbReference type="RefSeq" id="XP_025597635.1">
    <property type="nucleotide sequence ID" value="XM_025745319.1"/>
</dbReference>
<keyword evidence="5 15" id="KW-0808">Transferase</keyword>
<evidence type="ECO:0000256" key="1">
    <source>
        <dbReference type="ARBA" id="ARBA00000900"/>
    </source>
</evidence>
<dbReference type="STRING" id="58919.A0A316Z7X1"/>
<dbReference type="Gene3D" id="3.30.40.10">
    <property type="entry name" value="Zinc/RING finger domain, C3HC4 (zinc finger)"/>
    <property type="match status" value="1"/>
</dbReference>
<feature type="coiled-coil region" evidence="16">
    <location>
        <begin position="475"/>
        <end position="566"/>
    </location>
</feature>
<organism evidence="19 20">
    <name type="scientific">Tilletiopsis washingtonensis</name>
    <dbReference type="NCBI Taxonomy" id="58919"/>
    <lineage>
        <taxon>Eukaryota</taxon>
        <taxon>Fungi</taxon>
        <taxon>Dikarya</taxon>
        <taxon>Basidiomycota</taxon>
        <taxon>Ustilaginomycotina</taxon>
        <taxon>Exobasidiomycetes</taxon>
        <taxon>Entylomatales</taxon>
        <taxon>Entylomatales incertae sedis</taxon>
        <taxon>Tilletiopsis</taxon>
    </lineage>
</organism>
<dbReference type="PROSITE" id="PS00518">
    <property type="entry name" value="ZF_RING_1"/>
    <property type="match status" value="1"/>
</dbReference>
<evidence type="ECO:0000256" key="12">
    <source>
        <dbReference type="ARBA" id="ARBA00023242"/>
    </source>
</evidence>
<dbReference type="GO" id="GO:0006325">
    <property type="term" value="P:chromatin organization"/>
    <property type="evidence" value="ECO:0007669"/>
    <property type="project" value="UniProtKB-KW"/>
</dbReference>
<dbReference type="PANTHER" id="PTHR23163:SF0">
    <property type="entry name" value="E3 UBIQUITIN-PROTEIN LIGASE BRE1"/>
    <property type="match status" value="1"/>
</dbReference>
<evidence type="ECO:0000256" key="8">
    <source>
        <dbReference type="ARBA" id="ARBA00022786"/>
    </source>
</evidence>
<keyword evidence="7 14" id="KW-0863">Zinc-finger</keyword>
<dbReference type="Pfam" id="PF08647">
    <property type="entry name" value="BRE1"/>
    <property type="match status" value="1"/>
</dbReference>
<dbReference type="GO" id="GO:0061630">
    <property type="term" value="F:ubiquitin protein ligase activity"/>
    <property type="evidence" value="ECO:0007669"/>
    <property type="project" value="UniProtKB-EC"/>
</dbReference>